<evidence type="ECO:0000313" key="1">
    <source>
        <dbReference type="EMBL" id="TVX88394.1"/>
    </source>
</evidence>
<dbReference type="InterPro" id="IPR000150">
    <property type="entry name" value="Cof"/>
</dbReference>
<dbReference type="GO" id="GO:0016791">
    <property type="term" value="F:phosphatase activity"/>
    <property type="evidence" value="ECO:0007669"/>
    <property type="project" value="TreeGrafter"/>
</dbReference>
<dbReference type="InterPro" id="IPR023214">
    <property type="entry name" value="HAD_sf"/>
</dbReference>
<dbReference type="PROSITE" id="PS01229">
    <property type="entry name" value="COF_2"/>
    <property type="match status" value="1"/>
</dbReference>
<dbReference type="PANTHER" id="PTHR10000:SF25">
    <property type="entry name" value="PHOSPHATASE YKRA-RELATED"/>
    <property type="match status" value="1"/>
</dbReference>
<comment type="caution">
    <text evidence="1">The sequence shown here is derived from an EMBL/GenBank/DDBJ whole genome shotgun (WGS) entry which is preliminary data.</text>
</comment>
<proteinExistence type="predicted"/>
<dbReference type="Gene3D" id="3.30.1240.10">
    <property type="match status" value="1"/>
</dbReference>
<dbReference type="PANTHER" id="PTHR10000">
    <property type="entry name" value="PHOSPHOSERINE PHOSPHATASE"/>
    <property type="match status" value="1"/>
</dbReference>
<dbReference type="SFLD" id="SFLDG01140">
    <property type="entry name" value="C2.B:_Phosphomannomutase_and_P"/>
    <property type="match status" value="1"/>
</dbReference>
<gene>
    <name evidence="1" type="ORF">FPZ44_21160</name>
</gene>
<dbReference type="Gene3D" id="3.40.50.1000">
    <property type="entry name" value="HAD superfamily/HAD-like"/>
    <property type="match status" value="1"/>
</dbReference>
<dbReference type="SFLD" id="SFLDS00003">
    <property type="entry name" value="Haloacid_Dehalogenase"/>
    <property type="match status" value="1"/>
</dbReference>
<organism evidence="1 2">
    <name type="scientific">Paenibacillus agilis</name>
    <dbReference type="NCBI Taxonomy" id="3020863"/>
    <lineage>
        <taxon>Bacteria</taxon>
        <taxon>Bacillati</taxon>
        <taxon>Bacillota</taxon>
        <taxon>Bacilli</taxon>
        <taxon>Bacillales</taxon>
        <taxon>Paenibacillaceae</taxon>
        <taxon>Paenibacillus</taxon>
    </lineage>
</organism>
<dbReference type="AlphaFoldDB" id="A0A559IL62"/>
<dbReference type="Pfam" id="PF08282">
    <property type="entry name" value="Hydrolase_3"/>
    <property type="match status" value="1"/>
</dbReference>
<dbReference type="GO" id="GO:0000287">
    <property type="term" value="F:magnesium ion binding"/>
    <property type="evidence" value="ECO:0007669"/>
    <property type="project" value="TreeGrafter"/>
</dbReference>
<dbReference type="EMBL" id="VNJK01000003">
    <property type="protein sequence ID" value="TVX88394.1"/>
    <property type="molecule type" value="Genomic_DNA"/>
</dbReference>
<dbReference type="InterPro" id="IPR006379">
    <property type="entry name" value="HAD-SF_hydro_IIB"/>
</dbReference>
<name>A0A559IL62_9BACL</name>
<dbReference type="OrthoDB" id="9810101at2"/>
<dbReference type="NCBIfam" id="TIGR01484">
    <property type="entry name" value="HAD-SF-IIB"/>
    <property type="match status" value="1"/>
</dbReference>
<sequence length="257" mass="28214">MYKVVFFDIDGTLLNPEGSIPQTAKDSIARLQEQGVETVIATGRTPYAFEWIREELNIHSYVSMNGSYVVRNGDVIINDPVPVDMLDKISRSTGTRGHALGMVGTDNTAVSLANDRVTDSFTEFGIDIPLVMPEYYREHAVYQGLLFCEEAEMSDYVDEFPQLRFIRWHPLAVDIQNEGCSKASGIAAYLQAAGLQPDQAAAFGDGLNDLEMLQFVGAGVAMGNAKDEVKQIAHRLTAAAHEDGIRKGLIDLQLIEA</sequence>
<evidence type="ECO:0000313" key="2">
    <source>
        <dbReference type="Proteomes" id="UP000318102"/>
    </source>
</evidence>
<protein>
    <submittedName>
        <fullName evidence="1">Cof-type HAD-IIB family hydrolase</fullName>
    </submittedName>
</protein>
<dbReference type="NCBIfam" id="TIGR00099">
    <property type="entry name" value="Cof-subfamily"/>
    <property type="match status" value="1"/>
</dbReference>
<reference evidence="1 2" key="1">
    <citation type="submission" date="2019-07" db="EMBL/GenBank/DDBJ databases">
        <authorList>
            <person name="Kim J."/>
        </authorList>
    </citation>
    <scope>NUCLEOTIDE SEQUENCE [LARGE SCALE GENOMIC DNA]</scope>
    <source>
        <strain evidence="1 2">N4</strain>
    </source>
</reference>
<keyword evidence="1" id="KW-0378">Hydrolase</keyword>
<dbReference type="PROSITE" id="PS01228">
    <property type="entry name" value="COF_1"/>
    <property type="match status" value="1"/>
</dbReference>
<dbReference type="SUPFAM" id="SSF56784">
    <property type="entry name" value="HAD-like"/>
    <property type="match status" value="1"/>
</dbReference>
<dbReference type="RefSeq" id="WP_144993644.1">
    <property type="nucleotide sequence ID" value="NZ_VNJK01000003.1"/>
</dbReference>
<dbReference type="GO" id="GO:0005829">
    <property type="term" value="C:cytosol"/>
    <property type="evidence" value="ECO:0007669"/>
    <property type="project" value="TreeGrafter"/>
</dbReference>
<accession>A0A559IL62</accession>
<dbReference type="InterPro" id="IPR036412">
    <property type="entry name" value="HAD-like_sf"/>
</dbReference>
<keyword evidence="2" id="KW-1185">Reference proteome</keyword>
<dbReference type="Proteomes" id="UP000318102">
    <property type="component" value="Unassembled WGS sequence"/>
</dbReference>